<feature type="compositionally biased region" description="Basic residues" evidence="1">
    <location>
        <begin position="30"/>
        <end position="42"/>
    </location>
</feature>
<accession>A0A7U4DMF9</accession>
<reference evidence="2" key="1">
    <citation type="submission" date="2010-10" db="EMBL/GenBank/DDBJ databases">
        <title>Complete sequence of chromosome of Geobacillus sp. Y4.1MC1.</title>
        <authorList>
            <consortium name="US DOE Joint Genome Institute"/>
            <person name="Lucas S."/>
            <person name="Copeland A."/>
            <person name="Lapidus A."/>
            <person name="Cheng J.-F."/>
            <person name="Bruce D."/>
            <person name="Goodwin L."/>
            <person name="Pitluck S."/>
            <person name="Chertkov O."/>
            <person name="Zhang X."/>
            <person name="Detter J.C."/>
            <person name="Han C."/>
            <person name="Tapia R."/>
            <person name="Land M."/>
            <person name="Hauser L."/>
            <person name="Jeffries C."/>
            <person name="Kyrpides N."/>
            <person name="Ivanova N."/>
            <person name="Ovchinnikova G."/>
            <person name="Brumm P."/>
            <person name="Mead D."/>
            <person name="Woyke T."/>
        </authorList>
    </citation>
    <scope>NUCLEOTIDE SEQUENCE [LARGE SCALE GENOMIC DNA]</scope>
    <source>
        <strain evidence="2">Y4.1MC1</strain>
    </source>
</reference>
<dbReference type="EMBL" id="CP002293">
    <property type="protein sequence ID" value="ADP76300.1"/>
    <property type="molecule type" value="Genomic_DNA"/>
</dbReference>
<dbReference type="KEGG" id="gmc:GY4MC1_3674"/>
<evidence type="ECO:0000313" key="2">
    <source>
        <dbReference type="EMBL" id="ADP76300.1"/>
    </source>
</evidence>
<name>A0A7U4DMF9_GEOS0</name>
<evidence type="ECO:0000256" key="1">
    <source>
        <dbReference type="SAM" id="MobiDB-lite"/>
    </source>
</evidence>
<gene>
    <name evidence="2" type="ORF">GY4MC1_3674</name>
</gene>
<dbReference type="AlphaFoldDB" id="A0A7U4DMF9"/>
<proteinExistence type="predicted"/>
<organism evidence="2">
    <name type="scientific">Geobacillus sp. (strain Y4.1MC1)</name>
    <dbReference type="NCBI Taxonomy" id="581103"/>
    <lineage>
        <taxon>Bacteria</taxon>
        <taxon>Bacillati</taxon>
        <taxon>Bacillota</taxon>
        <taxon>Bacilli</taxon>
        <taxon>Bacillales</taxon>
        <taxon>Anoxybacillaceae</taxon>
        <taxon>Geobacillus</taxon>
    </lineage>
</organism>
<protein>
    <submittedName>
        <fullName evidence="2">Uncharacterized protein</fullName>
    </submittedName>
</protein>
<feature type="region of interest" description="Disordered" evidence="1">
    <location>
        <begin position="24"/>
        <end position="44"/>
    </location>
</feature>
<sequence>MPNDNAITSSRCFFPINRKTATSRNSVCRSRSREKANRHHRGQTAAAYAVGHPLCLWRVFPLKKNNQSRKRKRGGRKTPHPFFAASEYSRKLRRNCSRMGRVPALIRPRPMITRLFMPVVFQNSGSDHTKFTHDHPPIYAIRRLLNQQGRRRQASPISRMPT</sequence>